<dbReference type="EMBL" id="JBHTMO010000040">
    <property type="protein sequence ID" value="MFD1394099.1"/>
    <property type="molecule type" value="Genomic_DNA"/>
</dbReference>
<reference evidence="6" key="1">
    <citation type="journal article" date="2019" name="Int. J. Syst. Evol. Microbiol.">
        <title>The Global Catalogue of Microorganisms (GCM) 10K type strain sequencing project: providing services to taxonomists for standard genome sequencing and annotation.</title>
        <authorList>
            <consortium name="The Broad Institute Genomics Platform"/>
            <consortium name="The Broad Institute Genome Sequencing Center for Infectious Disease"/>
            <person name="Wu L."/>
            <person name="Ma J."/>
        </authorList>
    </citation>
    <scope>NUCLEOTIDE SEQUENCE [LARGE SCALE GENOMIC DNA]</scope>
    <source>
        <strain evidence="6">CCM 8911</strain>
    </source>
</reference>
<dbReference type="SUPFAM" id="SSF46785">
    <property type="entry name" value="Winged helix' DNA-binding domain"/>
    <property type="match status" value="1"/>
</dbReference>
<evidence type="ECO:0000256" key="1">
    <source>
        <dbReference type="ARBA" id="ARBA00023015"/>
    </source>
</evidence>
<keyword evidence="1" id="KW-0805">Transcription regulation</keyword>
<accession>A0ABW4BAX9</accession>
<dbReference type="PROSITE" id="PS50949">
    <property type="entry name" value="HTH_GNTR"/>
    <property type="match status" value="1"/>
</dbReference>
<organism evidence="5 6">
    <name type="scientific">Lacticaseibacillus jixianensis</name>
    <dbReference type="NCBI Taxonomy" id="2486012"/>
    <lineage>
        <taxon>Bacteria</taxon>
        <taxon>Bacillati</taxon>
        <taxon>Bacillota</taxon>
        <taxon>Bacilli</taxon>
        <taxon>Lactobacillales</taxon>
        <taxon>Lactobacillaceae</taxon>
        <taxon>Lacticaseibacillus</taxon>
    </lineage>
</organism>
<evidence type="ECO:0000313" key="5">
    <source>
        <dbReference type="EMBL" id="MFD1394099.1"/>
    </source>
</evidence>
<dbReference type="Gene3D" id="1.10.10.10">
    <property type="entry name" value="Winged helix-like DNA-binding domain superfamily/Winged helix DNA-binding domain"/>
    <property type="match status" value="1"/>
</dbReference>
<dbReference type="SMART" id="SM00345">
    <property type="entry name" value="HTH_GNTR"/>
    <property type="match status" value="1"/>
</dbReference>
<dbReference type="PRINTS" id="PR00035">
    <property type="entry name" value="HTHGNTR"/>
</dbReference>
<evidence type="ECO:0000256" key="2">
    <source>
        <dbReference type="ARBA" id="ARBA00023125"/>
    </source>
</evidence>
<dbReference type="SUPFAM" id="SSF64288">
    <property type="entry name" value="Chorismate lyase-like"/>
    <property type="match status" value="1"/>
</dbReference>
<dbReference type="InterPro" id="IPR000524">
    <property type="entry name" value="Tscrpt_reg_HTH_GntR"/>
</dbReference>
<proteinExistence type="predicted"/>
<keyword evidence="3" id="KW-0804">Transcription</keyword>
<dbReference type="InterPro" id="IPR011663">
    <property type="entry name" value="UTRA"/>
</dbReference>
<dbReference type="Proteomes" id="UP001597249">
    <property type="component" value="Unassembled WGS sequence"/>
</dbReference>
<dbReference type="InterPro" id="IPR036388">
    <property type="entry name" value="WH-like_DNA-bd_sf"/>
</dbReference>
<protein>
    <submittedName>
        <fullName evidence="5">GntR family transcriptional regulator</fullName>
    </submittedName>
</protein>
<dbReference type="RefSeq" id="WP_125585235.1">
    <property type="nucleotide sequence ID" value="NZ_JBHTMO010000040.1"/>
</dbReference>
<dbReference type="PANTHER" id="PTHR44846">
    <property type="entry name" value="MANNOSYL-D-GLYCERATE TRANSPORT/METABOLISM SYSTEM REPRESSOR MNGR-RELATED"/>
    <property type="match status" value="1"/>
</dbReference>
<evidence type="ECO:0000256" key="3">
    <source>
        <dbReference type="ARBA" id="ARBA00023163"/>
    </source>
</evidence>
<gene>
    <name evidence="5" type="ORF">ACFQ3L_11025</name>
</gene>
<name>A0ABW4BAX9_9LACO</name>
<keyword evidence="6" id="KW-1185">Reference proteome</keyword>
<feature type="domain" description="HTH gntR-type" evidence="4">
    <location>
        <begin position="4"/>
        <end position="71"/>
    </location>
</feature>
<dbReference type="Pfam" id="PF07702">
    <property type="entry name" value="UTRA"/>
    <property type="match status" value="1"/>
</dbReference>
<sequence>MGRISLAEKLTAELEQLIKQQLKPNDKLPSERSISEQYHVSRNTVRAALNQLFLRGLIYRSTGKGTFVAERLENRIDVAGSFSFTRQMGAMNRHPESRVEGFKRVPASPHVADRLEVNHGAAVFVLDRLRLADRQPLMVERSYLPAALLPGFDVKLLQGTALYDLFAHHYGIRIASVDESFYADLMAAEDAALLAVGLNSPCLKIQRTTFTDTGEIIEYTESVARADKFVYHVHHVNH</sequence>
<dbReference type="InterPro" id="IPR036390">
    <property type="entry name" value="WH_DNA-bd_sf"/>
</dbReference>
<dbReference type="SMART" id="SM00866">
    <property type="entry name" value="UTRA"/>
    <property type="match status" value="1"/>
</dbReference>
<dbReference type="Gene3D" id="3.40.1410.10">
    <property type="entry name" value="Chorismate lyase-like"/>
    <property type="match status" value="1"/>
</dbReference>
<dbReference type="CDD" id="cd07377">
    <property type="entry name" value="WHTH_GntR"/>
    <property type="match status" value="1"/>
</dbReference>
<evidence type="ECO:0000313" key="6">
    <source>
        <dbReference type="Proteomes" id="UP001597249"/>
    </source>
</evidence>
<dbReference type="Pfam" id="PF00392">
    <property type="entry name" value="GntR"/>
    <property type="match status" value="1"/>
</dbReference>
<evidence type="ECO:0000259" key="4">
    <source>
        <dbReference type="PROSITE" id="PS50949"/>
    </source>
</evidence>
<dbReference type="InterPro" id="IPR050679">
    <property type="entry name" value="Bact_HTH_transcr_reg"/>
</dbReference>
<comment type="caution">
    <text evidence="5">The sequence shown here is derived from an EMBL/GenBank/DDBJ whole genome shotgun (WGS) entry which is preliminary data.</text>
</comment>
<keyword evidence="2" id="KW-0238">DNA-binding</keyword>
<dbReference type="PANTHER" id="PTHR44846:SF1">
    <property type="entry name" value="MANNOSYL-D-GLYCERATE TRANSPORT_METABOLISM SYSTEM REPRESSOR MNGR-RELATED"/>
    <property type="match status" value="1"/>
</dbReference>
<dbReference type="InterPro" id="IPR028978">
    <property type="entry name" value="Chorismate_lyase_/UTRA_dom_sf"/>
</dbReference>